<dbReference type="InterPro" id="IPR014756">
    <property type="entry name" value="Ig_E-set"/>
</dbReference>
<keyword evidence="4" id="KW-1185">Reference proteome</keyword>
<dbReference type="InterPro" id="IPR002110">
    <property type="entry name" value="Ankyrin_rpt"/>
</dbReference>
<evidence type="ECO:0000313" key="4">
    <source>
        <dbReference type="Proteomes" id="UP001152799"/>
    </source>
</evidence>
<dbReference type="InterPro" id="IPR013783">
    <property type="entry name" value="Ig-like_fold"/>
</dbReference>
<dbReference type="GO" id="GO:0045087">
    <property type="term" value="P:innate immune response"/>
    <property type="evidence" value="ECO:0007669"/>
    <property type="project" value="UniProtKB-ARBA"/>
</dbReference>
<name>A0A9N9QPQ8_9CUCU</name>
<dbReference type="GO" id="GO:0005654">
    <property type="term" value="C:nucleoplasm"/>
    <property type="evidence" value="ECO:0007669"/>
    <property type="project" value="UniProtKB-ARBA"/>
</dbReference>
<dbReference type="InterPro" id="IPR032397">
    <property type="entry name" value="RHD_dimer"/>
</dbReference>
<dbReference type="Pfam" id="PF00554">
    <property type="entry name" value="RHD_DNA_bind"/>
    <property type="match status" value="1"/>
</dbReference>
<dbReference type="Pfam" id="PF12796">
    <property type="entry name" value="Ank_2"/>
    <property type="match status" value="1"/>
</dbReference>
<proteinExistence type="predicted"/>
<evidence type="ECO:0000313" key="3">
    <source>
        <dbReference type="EMBL" id="CAG9768669.1"/>
    </source>
</evidence>
<dbReference type="InterPro" id="IPR002909">
    <property type="entry name" value="IPT_dom"/>
</dbReference>
<feature type="repeat" description="ANK" evidence="1">
    <location>
        <begin position="684"/>
        <end position="716"/>
    </location>
</feature>
<dbReference type="PROSITE" id="PS50254">
    <property type="entry name" value="REL_2"/>
    <property type="match status" value="1"/>
</dbReference>
<dbReference type="GO" id="GO:0000978">
    <property type="term" value="F:RNA polymerase II cis-regulatory region sequence-specific DNA binding"/>
    <property type="evidence" value="ECO:0007669"/>
    <property type="project" value="TreeGrafter"/>
</dbReference>
<dbReference type="CDD" id="cd01177">
    <property type="entry name" value="IPT_NFkappaB"/>
    <property type="match status" value="1"/>
</dbReference>
<accession>A0A9N9QPQ8</accession>
<dbReference type="PROSITE" id="PS50297">
    <property type="entry name" value="ANK_REP_REGION"/>
    <property type="match status" value="1"/>
</dbReference>
<reference evidence="3" key="1">
    <citation type="submission" date="2022-01" db="EMBL/GenBank/DDBJ databases">
        <authorList>
            <person name="King R."/>
        </authorList>
    </citation>
    <scope>NUCLEOTIDE SEQUENCE</scope>
</reference>
<feature type="domain" description="RHD" evidence="2">
    <location>
        <begin position="87"/>
        <end position="287"/>
    </location>
</feature>
<evidence type="ECO:0000256" key="1">
    <source>
        <dbReference type="PROSITE-ProRule" id="PRU00023"/>
    </source>
</evidence>
<dbReference type="InterPro" id="IPR033926">
    <property type="entry name" value="IPT_NFkappaB"/>
</dbReference>
<dbReference type="OrthoDB" id="10254686at2759"/>
<dbReference type="Gene3D" id="2.60.40.10">
    <property type="entry name" value="Immunoglobulins"/>
    <property type="match status" value="1"/>
</dbReference>
<dbReference type="PANTHER" id="PTHR24169:SF28">
    <property type="entry name" value="NUCLEAR FACTOR NF-KAPPA-B P110 SUBUNIT"/>
    <property type="match status" value="1"/>
</dbReference>
<dbReference type="PANTHER" id="PTHR24169">
    <property type="entry name" value="NUCLEAR FACTOR NF-KAPPA-B PROTEIN"/>
    <property type="match status" value="1"/>
</dbReference>
<dbReference type="GO" id="GO:0007249">
    <property type="term" value="P:canonical NF-kappaB signal transduction"/>
    <property type="evidence" value="ECO:0007669"/>
    <property type="project" value="UniProtKB-ARBA"/>
</dbReference>
<dbReference type="GO" id="GO:0035206">
    <property type="term" value="P:regulation of hemocyte proliferation"/>
    <property type="evidence" value="ECO:0007669"/>
    <property type="project" value="UniProtKB-ARBA"/>
</dbReference>
<dbReference type="GO" id="GO:0008063">
    <property type="term" value="P:Toll signaling pathway"/>
    <property type="evidence" value="ECO:0007669"/>
    <property type="project" value="UniProtKB-ARBA"/>
</dbReference>
<dbReference type="GO" id="GO:0048935">
    <property type="term" value="P:peripheral nervous system neuron development"/>
    <property type="evidence" value="ECO:0007669"/>
    <property type="project" value="UniProtKB-ARBA"/>
</dbReference>
<dbReference type="SMART" id="SM00248">
    <property type="entry name" value="ANK"/>
    <property type="match status" value="4"/>
</dbReference>
<dbReference type="SUPFAM" id="SSF81296">
    <property type="entry name" value="E set domains"/>
    <property type="match status" value="1"/>
</dbReference>
<dbReference type="GO" id="GO:0002225">
    <property type="term" value="P:positive regulation of antimicrobial peptide production"/>
    <property type="evidence" value="ECO:0007669"/>
    <property type="project" value="UniProtKB-ARBA"/>
</dbReference>
<dbReference type="SUPFAM" id="SSF49417">
    <property type="entry name" value="p53-like transcription factors"/>
    <property type="match status" value="1"/>
</dbReference>
<dbReference type="Proteomes" id="UP001152799">
    <property type="component" value="Chromosome 5"/>
</dbReference>
<dbReference type="GO" id="GO:0005737">
    <property type="term" value="C:cytoplasm"/>
    <property type="evidence" value="ECO:0007669"/>
    <property type="project" value="InterPro"/>
</dbReference>
<dbReference type="PRINTS" id="PR00057">
    <property type="entry name" value="NFKBTNSCPFCT"/>
</dbReference>
<dbReference type="Pfam" id="PF16179">
    <property type="entry name" value="RHD_dimer"/>
    <property type="match status" value="1"/>
</dbReference>
<dbReference type="GO" id="GO:0001228">
    <property type="term" value="F:DNA-binding transcription activator activity, RNA polymerase II-specific"/>
    <property type="evidence" value="ECO:0007669"/>
    <property type="project" value="UniProtKB-ARBA"/>
</dbReference>
<sequence>MNELPDDSTGLINPLQIINSASVKNIVPSMATFPTPPSSSGDSPQPVYFVSSPGSSNFSVPSPGTSQSYFHAHVLSAEGNMMETDNKDAPYLRFIEQPTNKFRFRYKSEMAGTHGSLSGMNSDKSRKQTYPTVELVNCPENAEVRCSIYQFNIDEDFKPHPHKLIMKKGKNEMEDPHDLQVGPEEGFIATFHSMGIIHTARKNIVGELVRKKEQLKKELNARLEGILRDLTPKESAEIKALAEHESKTINLNIVRLRFDAYIVKNGIRNPICPPIFSHGINNLKCALTGDLKIVRMDHCSSKAKGGQEIFLLVERVTKKNIRIRFFELDDDEQEVWEGDGKFSELDVHHQYAIVFRTPAYRDQDITGPVQVYMELVRPSDSARSEMREFRYIPNNDYKTGYKRPRSCLDSSSSYDSKSVNSKELPVTITAAVQTQNMFALPNANSWNQQPPLTDDQLNTAMNDFNSDEFKLLFERVASELPNDLIRPEVIAKDGILPYQFNNMRIGARPPTNIQRHTSLAAQQTDSTVVKMEVTPEDFAKAQKTYDELRSFAKSKESQTRTALMLAHHLDANNEQPRQNNALHVFIALNKKAEVSFILKMLLLSKQLHLANVVNADDLTPLHIAVMCRNEEFVGYLRRVNADPTKQNSLGRTPLHEAVKSAATLKMFELLLSFKNTKIDLEDYDGSTALTLAIETANMTAIKVLCDAGADINRQHCKDGHTPFRMAVEHDFAEAVKYFLKHPSFDFEAQKDFQNVSAFQAAVLKPSSDEIMGCILKLAAANKIDLELKREIEDDDDIEEIQEIIDIKPDTDTIPDDPTLLYAGLKTLTPKCLDEIASYLDKGEKYMHLAELFDFAHLLQTPMFQNGESISKNILRHASESEGGLLMLREFLNLLEEPLAVAAMDHMARERF</sequence>
<dbReference type="AlphaFoldDB" id="A0A9N9QPQ8"/>
<protein>
    <recommendedName>
        <fullName evidence="2">RHD domain-containing protein</fullName>
    </recommendedName>
</protein>
<dbReference type="InterPro" id="IPR000451">
    <property type="entry name" value="NFkB/Dor"/>
</dbReference>
<dbReference type="Gene3D" id="1.25.40.20">
    <property type="entry name" value="Ankyrin repeat-containing domain"/>
    <property type="match status" value="1"/>
</dbReference>
<feature type="repeat" description="ANK" evidence="1">
    <location>
        <begin position="616"/>
        <end position="648"/>
    </location>
</feature>
<dbReference type="InterPro" id="IPR037059">
    <property type="entry name" value="RHD_DNA_bind_dom_sf"/>
</dbReference>
<gene>
    <name evidence="3" type="ORF">CEUTPL_LOCUS9195</name>
</gene>
<dbReference type="Gene3D" id="2.60.40.340">
    <property type="entry name" value="Rel homology domain (RHD), DNA-binding domain"/>
    <property type="match status" value="1"/>
</dbReference>
<dbReference type="SMART" id="SM00429">
    <property type="entry name" value="IPT"/>
    <property type="match status" value="1"/>
</dbReference>
<dbReference type="InterPro" id="IPR036770">
    <property type="entry name" value="Ankyrin_rpt-contain_sf"/>
</dbReference>
<dbReference type="InterPro" id="IPR008967">
    <property type="entry name" value="p53-like_TF_DNA-bd_sf"/>
</dbReference>
<dbReference type="PROSITE" id="PS50088">
    <property type="entry name" value="ANK_REPEAT"/>
    <property type="match status" value="2"/>
</dbReference>
<dbReference type="FunFam" id="2.60.40.10:FF:000046">
    <property type="entry name" value="Nuclear factor NF-kappa-B p105 subunit"/>
    <property type="match status" value="1"/>
</dbReference>
<dbReference type="EMBL" id="OU892281">
    <property type="protein sequence ID" value="CAG9768669.1"/>
    <property type="molecule type" value="Genomic_DNA"/>
</dbReference>
<organism evidence="3 4">
    <name type="scientific">Ceutorhynchus assimilis</name>
    <name type="common">cabbage seed weevil</name>
    <dbReference type="NCBI Taxonomy" id="467358"/>
    <lineage>
        <taxon>Eukaryota</taxon>
        <taxon>Metazoa</taxon>
        <taxon>Ecdysozoa</taxon>
        <taxon>Arthropoda</taxon>
        <taxon>Hexapoda</taxon>
        <taxon>Insecta</taxon>
        <taxon>Pterygota</taxon>
        <taxon>Neoptera</taxon>
        <taxon>Endopterygota</taxon>
        <taxon>Coleoptera</taxon>
        <taxon>Polyphaga</taxon>
        <taxon>Cucujiformia</taxon>
        <taxon>Curculionidae</taxon>
        <taxon>Ceutorhynchinae</taxon>
        <taxon>Ceutorhynchus</taxon>
    </lineage>
</organism>
<keyword evidence="1" id="KW-0040">ANK repeat</keyword>
<dbReference type="InterPro" id="IPR011539">
    <property type="entry name" value="RHD_DNA_bind_dom"/>
</dbReference>
<evidence type="ECO:0000259" key="2">
    <source>
        <dbReference type="PROSITE" id="PS50254"/>
    </source>
</evidence>
<dbReference type="SUPFAM" id="SSF48403">
    <property type="entry name" value="Ankyrin repeat"/>
    <property type="match status" value="1"/>
</dbReference>